<evidence type="ECO:0000256" key="1">
    <source>
        <dbReference type="SAM" id="Phobius"/>
    </source>
</evidence>
<evidence type="ECO:0000313" key="3">
    <source>
        <dbReference type="Proteomes" id="UP001642540"/>
    </source>
</evidence>
<comment type="caution">
    <text evidence="2">The sequence shown here is derived from an EMBL/GenBank/DDBJ whole genome shotgun (WGS) entry which is preliminary data.</text>
</comment>
<name>A0ABP1RGM5_9HEXA</name>
<accession>A0ABP1RGM5</accession>
<keyword evidence="1" id="KW-1133">Transmembrane helix</keyword>
<dbReference type="Proteomes" id="UP001642540">
    <property type="component" value="Unassembled WGS sequence"/>
</dbReference>
<keyword evidence="3" id="KW-1185">Reference proteome</keyword>
<protein>
    <submittedName>
        <fullName evidence="2">Uncharacterized protein</fullName>
    </submittedName>
</protein>
<dbReference type="EMBL" id="CAXLJM020000072">
    <property type="protein sequence ID" value="CAL8127723.1"/>
    <property type="molecule type" value="Genomic_DNA"/>
</dbReference>
<gene>
    <name evidence="2" type="ORF">ODALV1_LOCUS21947</name>
</gene>
<reference evidence="2 3" key="1">
    <citation type="submission" date="2024-08" db="EMBL/GenBank/DDBJ databases">
        <authorList>
            <person name="Cucini C."/>
            <person name="Frati F."/>
        </authorList>
    </citation>
    <scope>NUCLEOTIDE SEQUENCE [LARGE SCALE GENOMIC DNA]</scope>
</reference>
<keyword evidence="1" id="KW-0812">Transmembrane</keyword>
<sequence>MDPLNNNPGEEGGLNRNDRGIVRQRQIPGEIIGNGDRWQNVNGFREYMEVGRGLMGRHLRNQSLLGIIKAIILLLFFMVLCFIFGYDWIPRMIALLFMVAAGLRYCWLRLHGQNINGININIQ</sequence>
<feature type="transmembrane region" description="Helical" evidence="1">
    <location>
        <begin position="64"/>
        <end position="86"/>
    </location>
</feature>
<proteinExistence type="predicted"/>
<feature type="transmembrane region" description="Helical" evidence="1">
    <location>
        <begin position="92"/>
        <end position="110"/>
    </location>
</feature>
<evidence type="ECO:0000313" key="2">
    <source>
        <dbReference type="EMBL" id="CAL8127723.1"/>
    </source>
</evidence>
<organism evidence="2 3">
    <name type="scientific">Orchesella dallaii</name>
    <dbReference type="NCBI Taxonomy" id="48710"/>
    <lineage>
        <taxon>Eukaryota</taxon>
        <taxon>Metazoa</taxon>
        <taxon>Ecdysozoa</taxon>
        <taxon>Arthropoda</taxon>
        <taxon>Hexapoda</taxon>
        <taxon>Collembola</taxon>
        <taxon>Entomobryomorpha</taxon>
        <taxon>Entomobryoidea</taxon>
        <taxon>Orchesellidae</taxon>
        <taxon>Orchesellinae</taxon>
        <taxon>Orchesella</taxon>
    </lineage>
</organism>
<keyword evidence="1" id="KW-0472">Membrane</keyword>